<keyword evidence="11" id="KW-0238">DNA-binding</keyword>
<dbReference type="CDD" id="cd03586">
    <property type="entry name" value="PolY_Pol_IV_kappa"/>
    <property type="match status" value="1"/>
</dbReference>
<dbReference type="FunFam" id="3.30.1490.100:FF:000004">
    <property type="entry name" value="DNA polymerase IV"/>
    <property type="match status" value="1"/>
</dbReference>
<evidence type="ECO:0000256" key="3">
    <source>
        <dbReference type="ARBA" id="ARBA00022695"/>
    </source>
</evidence>
<organism evidence="13 14">
    <name type="scientific">Candidatus Terrybacteria bacterium RIFCSPLOWO2_01_FULL_58_14</name>
    <dbReference type="NCBI Taxonomy" id="1802369"/>
    <lineage>
        <taxon>Bacteria</taxon>
        <taxon>Candidatus Terryibacteriota</taxon>
    </lineage>
</organism>
<evidence type="ECO:0000256" key="5">
    <source>
        <dbReference type="ARBA" id="ARBA00022723"/>
    </source>
</evidence>
<dbReference type="InterPro" id="IPR043128">
    <property type="entry name" value="Rev_trsase/Diguanyl_cyclase"/>
</dbReference>
<dbReference type="InterPro" id="IPR043502">
    <property type="entry name" value="DNA/RNA_pol_sf"/>
</dbReference>
<evidence type="ECO:0000256" key="10">
    <source>
        <dbReference type="ARBA" id="ARBA00049244"/>
    </source>
</evidence>
<dbReference type="GO" id="GO:0000287">
    <property type="term" value="F:magnesium ion binding"/>
    <property type="evidence" value="ECO:0007669"/>
    <property type="project" value="UniProtKB-UniRule"/>
</dbReference>
<keyword evidence="6 11" id="KW-0227">DNA damage</keyword>
<dbReference type="InterPro" id="IPR024728">
    <property type="entry name" value="PolY_HhH_motif"/>
</dbReference>
<dbReference type="HAMAP" id="MF_01113">
    <property type="entry name" value="DNApol_IV"/>
    <property type="match status" value="1"/>
</dbReference>
<dbReference type="Pfam" id="PF11798">
    <property type="entry name" value="IMS_HHH"/>
    <property type="match status" value="1"/>
</dbReference>
<keyword evidence="2 11" id="KW-0808">Transferase</keyword>
<keyword evidence="11" id="KW-0963">Cytoplasm</keyword>
<sequence>MHLDMDAFFAAIEERDHPDFAGFPIVVGADPKGGDGRGVVSTANYVARTYGVHSALPISHAWRLCKNEEQQGGRPCVFFQGSFEKYDRESDGVMEIVRKYAGTVEQTSVDEAYFELSVKARSSDDQYTEAIKIARRIKRRVFSKTQLTCSIGGGPNKLIAKIASDYKKPNGFVIVRPGEVRAFLDPLSVRVIPGVGPKAEETLRAMNIRTVRELREVPAEVLAERFGVWGREMAERAQGRDDRVVGGHQPVKSLGREHTFGEDARDPVILLATLRRLAEQVAQDAREASVKFKNIELKVRFASFETRTRRTTLRASSSSARAIENSALRLFLPFLDRRENPYGRAIRLLGVRVAQLTVSPLR</sequence>
<gene>
    <name evidence="11" type="primary">dinB</name>
    <name evidence="13" type="ORF">A2991_00035</name>
</gene>
<feature type="active site" evidence="11">
    <location>
        <position position="111"/>
    </location>
</feature>
<dbReference type="Gene3D" id="3.40.1170.60">
    <property type="match status" value="1"/>
</dbReference>
<dbReference type="GO" id="GO:0005737">
    <property type="term" value="C:cytoplasm"/>
    <property type="evidence" value="ECO:0007669"/>
    <property type="project" value="UniProtKB-SubCell"/>
</dbReference>
<dbReference type="EC" id="2.7.7.7" evidence="11"/>
<comment type="similarity">
    <text evidence="1 11">Belongs to the DNA polymerase type-Y family.</text>
</comment>
<evidence type="ECO:0000313" key="14">
    <source>
        <dbReference type="Proteomes" id="UP000177865"/>
    </source>
</evidence>
<dbReference type="NCBIfam" id="NF002677">
    <property type="entry name" value="PRK02406.1"/>
    <property type="match status" value="1"/>
</dbReference>
<evidence type="ECO:0000256" key="6">
    <source>
        <dbReference type="ARBA" id="ARBA00022763"/>
    </source>
</evidence>
<accession>A0A1G2Q0N1</accession>
<feature type="site" description="Substrate discrimination" evidence="11">
    <location>
        <position position="9"/>
    </location>
</feature>
<evidence type="ECO:0000256" key="7">
    <source>
        <dbReference type="ARBA" id="ARBA00022842"/>
    </source>
</evidence>
<feature type="domain" description="UmuC" evidence="12">
    <location>
        <begin position="1"/>
        <end position="196"/>
    </location>
</feature>
<dbReference type="Gene3D" id="3.30.70.270">
    <property type="match status" value="1"/>
</dbReference>
<dbReference type="Gene3D" id="1.10.150.20">
    <property type="entry name" value="5' to 3' exonuclease, C-terminal subdomain"/>
    <property type="match status" value="1"/>
</dbReference>
<comment type="subunit">
    <text evidence="11">Monomer.</text>
</comment>
<dbReference type="PROSITE" id="PS50173">
    <property type="entry name" value="UMUC"/>
    <property type="match status" value="1"/>
</dbReference>
<evidence type="ECO:0000256" key="1">
    <source>
        <dbReference type="ARBA" id="ARBA00010945"/>
    </source>
</evidence>
<evidence type="ECO:0000259" key="12">
    <source>
        <dbReference type="PROSITE" id="PS50173"/>
    </source>
</evidence>
<dbReference type="PANTHER" id="PTHR11076:SF33">
    <property type="entry name" value="DNA POLYMERASE KAPPA"/>
    <property type="match status" value="1"/>
</dbReference>
<feature type="binding site" evidence="11">
    <location>
        <position position="4"/>
    </location>
    <ligand>
        <name>Mg(2+)</name>
        <dbReference type="ChEBI" id="CHEBI:18420"/>
    </ligand>
</feature>
<dbReference type="InterPro" id="IPR022880">
    <property type="entry name" value="DNApol_IV"/>
</dbReference>
<proteinExistence type="inferred from homology"/>
<dbReference type="SUPFAM" id="SSF56672">
    <property type="entry name" value="DNA/RNA polymerases"/>
    <property type="match status" value="1"/>
</dbReference>
<dbReference type="GO" id="GO:0003684">
    <property type="term" value="F:damaged DNA binding"/>
    <property type="evidence" value="ECO:0007669"/>
    <property type="project" value="InterPro"/>
</dbReference>
<feature type="binding site" evidence="11">
    <location>
        <position position="110"/>
    </location>
    <ligand>
        <name>Mg(2+)</name>
        <dbReference type="ChEBI" id="CHEBI:18420"/>
    </ligand>
</feature>
<dbReference type="EMBL" id="MHSZ01000016">
    <property type="protein sequence ID" value="OHA53402.1"/>
    <property type="molecule type" value="Genomic_DNA"/>
</dbReference>
<keyword evidence="3 11" id="KW-0548">Nucleotidyltransferase</keyword>
<evidence type="ECO:0000256" key="2">
    <source>
        <dbReference type="ARBA" id="ARBA00022679"/>
    </source>
</evidence>
<protein>
    <recommendedName>
        <fullName evidence="11">DNA polymerase IV</fullName>
        <shortName evidence="11">Pol IV</shortName>
        <ecNumber evidence="11">2.7.7.7</ecNumber>
    </recommendedName>
</protein>
<dbReference type="InterPro" id="IPR017961">
    <property type="entry name" value="DNA_pol_Y-fam_little_finger"/>
</dbReference>
<keyword evidence="4 11" id="KW-0235">DNA replication</keyword>
<dbReference type="Pfam" id="PF11799">
    <property type="entry name" value="IMS_C"/>
    <property type="match status" value="1"/>
</dbReference>
<dbReference type="InterPro" id="IPR036775">
    <property type="entry name" value="DNA_pol_Y-fam_lit_finger_sf"/>
</dbReference>
<comment type="function">
    <text evidence="11">Poorly processive, error-prone DNA polymerase involved in untargeted mutagenesis. Copies undamaged DNA at stalled replication forks, which arise in vivo from mismatched or misaligned primer ends. These misaligned primers can be extended by PolIV. Exhibits no 3'-5' exonuclease (proofreading) activity. May be involved in translesional synthesis, in conjunction with the beta clamp from PolIII.</text>
</comment>
<evidence type="ECO:0000256" key="8">
    <source>
        <dbReference type="ARBA" id="ARBA00022932"/>
    </source>
</evidence>
<dbReference type="InterPro" id="IPR050116">
    <property type="entry name" value="DNA_polymerase-Y"/>
</dbReference>
<keyword evidence="9 11" id="KW-0234">DNA repair</keyword>
<dbReference type="PANTHER" id="PTHR11076">
    <property type="entry name" value="DNA REPAIR POLYMERASE UMUC / TRANSFERASE FAMILY MEMBER"/>
    <property type="match status" value="1"/>
</dbReference>
<dbReference type="Proteomes" id="UP000177865">
    <property type="component" value="Unassembled WGS sequence"/>
</dbReference>
<comment type="catalytic activity">
    <reaction evidence="10 11">
        <text>DNA(n) + a 2'-deoxyribonucleoside 5'-triphosphate = DNA(n+1) + diphosphate</text>
        <dbReference type="Rhea" id="RHEA:22508"/>
        <dbReference type="Rhea" id="RHEA-COMP:17339"/>
        <dbReference type="Rhea" id="RHEA-COMP:17340"/>
        <dbReference type="ChEBI" id="CHEBI:33019"/>
        <dbReference type="ChEBI" id="CHEBI:61560"/>
        <dbReference type="ChEBI" id="CHEBI:173112"/>
        <dbReference type="EC" id="2.7.7.7"/>
    </reaction>
</comment>
<keyword evidence="8 11" id="KW-0239">DNA-directed DNA polymerase</keyword>
<evidence type="ECO:0000256" key="11">
    <source>
        <dbReference type="HAMAP-Rule" id="MF_01113"/>
    </source>
</evidence>
<keyword evidence="7 11" id="KW-0460">Magnesium</keyword>
<comment type="subcellular location">
    <subcellularLocation>
        <location evidence="11">Cytoplasm</location>
    </subcellularLocation>
</comment>
<dbReference type="Gene3D" id="3.30.1490.100">
    <property type="entry name" value="DNA polymerase, Y-family, little finger domain"/>
    <property type="match status" value="1"/>
</dbReference>
<dbReference type="SUPFAM" id="SSF100879">
    <property type="entry name" value="Lesion bypass DNA polymerase (Y-family), little finger domain"/>
    <property type="match status" value="1"/>
</dbReference>
<comment type="caution">
    <text evidence="13">The sequence shown here is derived from an EMBL/GenBank/DDBJ whole genome shotgun (WGS) entry which is preliminary data.</text>
</comment>
<name>A0A1G2Q0N1_9BACT</name>
<evidence type="ECO:0000313" key="13">
    <source>
        <dbReference type="EMBL" id="OHA53402.1"/>
    </source>
</evidence>
<reference evidence="13 14" key="1">
    <citation type="journal article" date="2016" name="Nat. Commun.">
        <title>Thousands of microbial genomes shed light on interconnected biogeochemical processes in an aquifer system.</title>
        <authorList>
            <person name="Anantharaman K."/>
            <person name="Brown C.T."/>
            <person name="Hug L.A."/>
            <person name="Sharon I."/>
            <person name="Castelle C.J."/>
            <person name="Probst A.J."/>
            <person name="Thomas B.C."/>
            <person name="Singh A."/>
            <person name="Wilkins M.J."/>
            <person name="Karaoz U."/>
            <person name="Brodie E.L."/>
            <person name="Williams K.H."/>
            <person name="Hubbard S.S."/>
            <person name="Banfield J.F."/>
        </authorList>
    </citation>
    <scope>NUCLEOTIDE SEQUENCE [LARGE SCALE GENOMIC DNA]</scope>
</reference>
<dbReference type="GO" id="GO:0006261">
    <property type="term" value="P:DNA-templated DNA replication"/>
    <property type="evidence" value="ECO:0007669"/>
    <property type="project" value="UniProtKB-UniRule"/>
</dbReference>
<dbReference type="GO" id="GO:0003887">
    <property type="term" value="F:DNA-directed DNA polymerase activity"/>
    <property type="evidence" value="ECO:0007669"/>
    <property type="project" value="UniProtKB-UniRule"/>
</dbReference>
<dbReference type="InterPro" id="IPR001126">
    <property type="entry name" value="UmuC"/>
</dbReference>
<dbReference type="AlphaFoldDB" id="A0A1G2Q0N1"/>
<dbReference type="GO" id="GO:0042276">
    <property type="term" value="P:error-prone translesion synthesis"/>
    <property type="evidence" value="ECO:0007669"/>
    <property type="project" value="TreeGrafter"/>
</dbReference>
<keyword evidence="5 11" id="KW-0479">Metal-binding</keyword>
<comment type="cofactor">
    <cofactor evidence="11">
        <name>Mg(2+)</name>
        <dbReference type="ChEBI" id="CHEBI:18420"/>
    </cofactor>
    <text evidence="11">Binds 2 magnesium ions per subunit.</text>
</comment>
<evidence type="ECO:0000256" key="9">
    <source>
        <dbReference type="ARBA" id="ARBA00023204"/>
    </source>
</evidence>
<keyword evidence="11" id="KW-0515">Mutator protein</keyword>
<dbReference type="GO" id="GO:0006281">
    <property type="term" value="P:DNA repair"/>
    <property type="evidence" value="ECO:0007669"/>
    <property type="project" value="UniProtKB-UniRule"/>
</dbReference>
<dbReference type="Pfam" id="PF00817">
    <property type="entry name" value="IMS"/>
    <property type="match status" value="1"/>
</dbReference>
<evidence type="ECO:0000256" key="4">
    <source>
        <dbReference type="ARBA" id="ARBA00022705"/>
    </source>
</evidence>